<proteinExistence type="predicted"/>
<keyword evidence="1" id="KW-1133">Transmembrane helix</keyword>
<keyword evidence="1" id="KW-0812">Transmembrane</keyword>
<accession>A0ABM8KNX2</accession>
<evidence type="ECO:0000313" key="2">
    <source>
        <dbReference type="EMBL" id="CAA9202215.1"/>
    </source>
</evidence>
<evidence type="ECO:0000313" key="3">
    <source>
        <dbReference type="Proteomes" id="UP000474567"/>
    </source>
</evidence>
<keyword evidence="3" id="KW-1185">Reference proteome</keyword>
<dbReference type="Proteomes" id="UP000474567">
    <property type="component" value="Unassembled WGS sequence"/>
</dbReference>
<keyword evidence="1" id="KW-0472">Membrane</keyword>
<feature type="transmembrane region" description="Helical" evidence="1">
    <location>
        <begin position="33"/>
        <end position="53"/>
    </location>
</feature>
<reference evidence="2 3" key="1">
    <citation type="submission" date="2020-02" db="EMBL/GenBank/DDBJ databases">
        <authorList>
            <person name="Criscuolo A."/>
        </authorList>
    </citation>
    <scope>NUCLEOTIDE SEQUENCE [LARGE SCALE GENOMIC DNA]</scope>
    <source>
        <strain evidence="2">CECT7796</strain>
    </source>
</reference>
<evidence type="ECO:0000256" key="1">
    <source>
        <dbReference type="SAM" id="Phobius"/>
    </source>
</evidence>
<organism evidence="2 3">
    <name type="scientific">Flavobacterium collinsii</name>
    <dbReference type="NCBI Taxonomy" id="1114861"/>
    <lineage>
        <taxon>Bacteria</taxon>
        <taxon>Pseudomonadati</taxon>
        <taxon>Bacteroidota</taxon>
        <taxon>Flavobacteriia</taxon>
        <taxon>Flavobacteriales</taxon>
        <taxon>Flavobacteriaceae</taxon>
        <taxon>Flavobacterium</taxon>
    </lineage>
</organism>
<sequence>MDSKTIKLSVLVSIFLSLAIVQIFFLFNYEYKPLPLVPAFLEGLNSIVICLYGKAITRNLEN</sequence>
<name>A0ABM8KNX2_9FLAO</name>
<gene>
    <name evidence="2" type="ORF">FLACOL7796_04154</name>
</gene>
<dbReference type="EMBL" id="CADCST010000131">
    <property type="protein sequence ID" value="CAA9202215.1"/>
    <property type="molecule type" value="Genomic_DNA"/>
</dbReference>
<comment type="caution">
    <text evidence="2">The sequence shown here is derived from an EMBL/GenBank/DDBJ whole genome shotgun (WGS) entry which is preliminary data.</text>
</comment>
<protein>
    <submittedName>
        <fullName evidence="2">Uncharacterized protein</fullName>
    </submittedName>
</protein>
<feature type="transmembrane region" description="Helical" evidence="1">
    <location>
        <begin position="7"/>
        <end position="27"/>
    </location>
</feature>